<dbReference type="Pfam" id="PF00106">
    <property type="entry name" value="adh_short"/>
    <property type="match status" value="1"/>
</dbReference>
<dbReference type="AlphaFoldDB" id="A0A545UCX2"/>
<sequence length="228" mass="24770">MSTVLITGANRGIGKALVEKFLLQKWRVIACSREPKQVETDFGSEGNRIDIHHLDVTDQTEVNQLGEFYANQKIDLLLNVAGIYGPSGLRFGNTPVEPWLEVFRVNTIATLKLSEALIESVASSDKKIIAAISSEMGSMTTNQYGNAYLYRSSKAALNSVVKSMSIDLAERGVKTIAIHPGWVLTDLGGPDAKVSPQQSAAGIFKLLTGSNGFKSGGFYDYLGKELPW</sequence>
<dbReference type="EMBL" id="VIKS01000008">
    <property type="protein sequence ID" value="TQV87315.1"/>
    <property type="molecule type" value="Genomic_DNA"/>
</dbReference>
<evidence type="ECO:0000313" key="1">
    <source>
        <dbReference type="EMBL" id="TQV87315.1"/>
    </source>
</evidence>
<organism evidence="1 2">
    <name type="scientific">Aliikangiella coralliicola</name>
    <dbReference type="NCBI Taxonomy" id="2592383"/>
    <lineage>
        <taxon>Bacteria</taxon>
        <taxon>Pseudomonadati</taxon>
        <taxon>Pseudomonadota</taxon>
        <taxon>Gammaproteobacteria</taxon>
        <taxon>Oceanospirillales</taxon>
        <taxon>Pleioneaceae</taxon>
        <taxon>Aliikangiella</taxon>
    </lineage>
</organism>
<dbReference type="InterPro" id="IPR052184">
    <property type="entry name" value="SDR_enzymes"/>
</dbReference>
<comment type="caution">
    <text evidence="1">The sequence shown here is derived from an EMBL/GenBank/DDBJ whole genome shotgun (WGS) entry which is preliminary data.</text>
</comment>
<dbReference type="RefSeq" id="WP_142893932.1">
    <property type="nucleotide sequence ID" value="NZ_ML660164.1"/>
</dbReference>
<name>A0A545UCX2_9GAMM</name>
<dbReference type="Gene3D" id="3.40.50.720">
    <property type="entry name" value="NAD(P)-binding Rossmann-like Domain"/>
    <property type="match status" value="1"/>
</dbReference>
<reference evidence="1 2" key="1">
    <citation type="submission" date="2019-07" db="EMBL/GenBank/DDBJ databases">
        <title>Draft genome for Aliikangiella sp. M105.</title>
        <authorList>
            <person name="Wang G."/>
        </authorList>
    </citation>
    <scope>NUCLEOTIDE SEQUENCE [LARGE SCALE GENOMIC DNA]</scope>
    <source>
        <strain evidence="1 2">M105</strain>
    </source>
</reference>
<dbReference type="OrthoDB" id="5786478at2"/>
<dbReference type="GO" id="GO:0016616">
    <property type="term" value="F:oxidoreductase activity, acting on the CH-OH group of donors, NAD or NADP as acceptor"/>
    <property type="evidence" value="ECO:0007669"/>
    <property type="project" value="TreeGrafter"/>
</dbReference>
<dbReference type="InterPro" id="IPR002347">
    <property type="entry name" value="SDR_fam"/>
</dbReference>
<gene>
    <name evidence="1" type="ORF">FLL46_12765</name>
</gene>
<protein>
    <submittedName>
        <fullName evidence="1">SDR family oxidoreductase</fullName>
    </submittedName>
</protein>
<accession>A0A545UCX2</accession>
<dbReference type="Proteomes" id="UP000315439">
    <property type="component" value="Unassembled WGS sequence"/>
</dbReference>
<dbReference type="CDD" id="cd05325">
    <property type="entry name" value="carb_red_sniffer_like_SDR_c"/>
    <property type="match status" value="1"/>
</dbReference>
<proteinExistence type="predicted"/>
<keyword evidence="2" id="KW-1185">Reference proteome</keyword>
<dbReference type="PANTHER" id="PTHR45458:SF1">
    <property type="entry name" value="SHORT CHAIN DEHYDROGENASE"/>
    <property type="match status" value="1"/>
</dbReference>
<dbReference type="InterPro" id="IPR036291">
    <property type="entry name" value="NAD(P)-bd_dom_sf"/>
</dbReference>
<dbReference type="PRINTS" id="PR00081">
    <property type="entry name" value="GDHRDH"/>
</dbReference>
<dbReference type="SUPFAM" id="SSF51735">
    <property type="entry name" value="NAD(P)-binding Rossmann-fold domains"/>
    <property type="match status" value="1"/>
</dbReference>
<evidence type="ECO:0000313" key="2">
    <source>
        <dbReference type="Proteomes" id="UP000315439"/>
    </source>
</evidence>
<dbReference type="PANTHER" id="PTHR45458">
    <property type="entry name" value="SHORT-CHAIN DEHYDROGENASE/REDUCTASE SDR"/>
    <property type="match status" value="1"/>
</dbReference>